<feature type="non-terminal residue" evidence="8">
    <location>
        <position position="1"/>
    </location>
</feature>
<evidence type="ECO:0000313" key="9">
    <source>
        <dbReference type="Proteomes" id="UP000192247"/>
    </source>
</evidence>
<keyword evidence="9" id="KW-1185">Reference proteome</keyword>
<dbReference type="PANTHER" id="PTHR45625">
    <property type="entry name" value="PEPTIDYL-PROLYL CIS-TRANS ISOMERASE-RELATED"/>
    <property type="match status" value="1"/>
</dbReference>
<proteinExistence type="inferred from homology"/>
<evidence type="ECO:0000313" key="8">
    <source>
        <dbReference type="EMBL" id="OQR68283.1"/>
    </source>
</evidence>
<comment type="subunit">
    <text evidence="6">Part of the activated spliceosome B/catalytic step 1 spliceosome, one of the forms of the spliceosome which has a well-formed active site but still cannot catalyze the branching reaction and is composed at least of 52 proteins, the U2, U5 and U6 snRNAs and the pre-mRNA. Recruited during early steps of activated spliceosome B maturation, it is probably one of the first proteins released from this complex as he matures to the spliceosome C complex. Component of the minor spliceosome, which splices U12-type introns.</text>
</comment>
<dbReference type="GO" id="GO:0071013">
    <property type="term" value="C:catalytic step 2 spliceosome"/>
    <property type="evidence" value="ECO:0007669"/>
    <property type="project" value="TreeGrafter"/>
</dbReference>
<name>A0A1V9X4I5_9ACAR</name>
<evidence type="ECO:0000256" key="6">
    <source>
        <dbReference type="ARBA" id="ARBA00046368"/>
    </source>
</evidence>
<evidence type="ECO:0000256" key="3">
    <source>
        <dbReference type="ARBA" id="ARBA00023242"/>
    </source>
</evidence>
<dbReference type="AlphaFoldDB" id="A0A1V9X4I5"/>
<dbReference type="Pfam" id="PF00160">
    <property type="entry name" value="Pro_isomerase"/>
    <property type="match status" value="1"/>
</dbReference>
<comment type="similarity">
    <text evidence="2">Belongs to the cyclophilin-type PPIase family.</text>
</comment>
<keyword evidence="8" id="KW-0413">Isomerase</keyword>
<gene>
    <name evidence="8" type="ORF">BIW11_04589</name>
</gene>
<organism evidence="8 9">
    <name type="scientific">Tropilaelaps mercedesae</name>
    <dbReference type="NCBI Taxonomy" id="418985"/>
    <lineage>
        <taxon>Eukaryota</taxon>
        <taxon>Metazoa</taxon>
        <taxon>Ecdysozoa</taxon>
        <taxon>Arthropoda</taxon>
        <taxon>Chelicerata</taxon>
        <taxon>Arachnida</taxon>
        <taxon>Acari</taxon>
        <taxon>Parasitiformes</taxon>
        <taxon>Mesostigmata</taxon>
        <taxon>Gamasina</taxon>
        <taxon>Dermanyssoidea</taxon>
        <taxon>Laelapidae</taxon>
        <taxon>Tropilaelaps</taxon>
    </lineage>
</organism>
<dbReference type="EMBL" id="MNPL01025455">
    <property type="protein sequence ID" value="OQR68283.1"/>
    <property type="molecule type" value="Genomic_DNA"/>
</dbReference>
<sequence>LEGYYDGTIFHRLIKGMCVQRGYPIGTGEGGQSVYGKLFRASEVFP</sequence>
<comment type="subcellular location">
    <subcellularLocation>
        <location evidence="1">Nucleus</location>
    </subcellularLocation>
</comment>
<evidence type="ECO:0000256" key="4">
    <source>
        <dbReference type="ARBA" id="ARBA00040027"/>
    </source>
</evidence>
<evidence type="ECO:0000256" key="2">
    <source>
        <dbReference type="ARBA" id="ARBA00007365"/>
    </source>
</evidence>
<dbReference type="PANTHER" id="PTHR45625:SF6">
    <property type="entry name" value="SPLICEOSOME-ASSOCIATED PROTEIN CWC27 HOMOLOG"/>
    <property type="match status" value="1"/>
</dbReference>
<dbReference type="Gene3D" id="2.40.100.10">
    <property type="entry name" value="Cyclophilin-like"/>
    <property type="match status" value="1"/>
</dbReference>
<evidence type="ECO:0000256" key="1">
    <source>
        <dbReference type="ARBA" id="ARBA00004123"/>
    </source>
</evidence>
<evidence type="ECO:0000256" key="5">
    <source>
        <dbReference type="ARBA" id="ARBA00042090"/>
    </source>
</evidence>
<dbReference type="Proteomes" id="UP000192247">
    <property type="component" value="Unassembled WGS sequence"/>
</dbReference>
<dbReference type="OrthoDB" id="442970at2759"/>
<dbReference type="InterPro" id="IPR044666">
    <property type="entry name" value="Cyclophilin_A-like"/>
</dbReference>
<dbReference type="SUPFAM" id="SSF50891">
    <property type="entry name" value="Cyclophilin-like"/>
    <property type="match status" value="1"/>
</dbReference>
<accession>A0A1V9X4I5</accession>
<evidence type="ECO:0000259" key="7">
    <source>
        <dbReference type="Pfam" id="PF00160"/>
    </source>
</evidence>
<protein>
    <recommendedName>
        <fullName evidence="4">Spliceosome-associated protein CWC27 homolog</fullName>
    </recommendedName>
    <alternativeName>
        <fullName evidence="5">Probable inactive peptidyl-prolyl cis-trans isomerase CWC27 homolog</fullName>
    </alternativeName>
</protein>
<reference evidence="8 9" key="1">
    <citation type="journal article" date="2017" name="Gigascience">
        <title>Draft genome of the honey bee ectoparasitic mite, Tropilaelaps mercedesae, is shaped by the parasitic life history.</title>
        <authorList>
            <person name="Dong X."/>
            <person name="Armstrong S.D."/>
            <person name="Xia D."/>
            <person name="Makepeace B.L."/>
            <person name="Darby A.C."/>
            <person name="Kadowaki T."/>
        </authorList>
    </citation>
    <scope>NUCLEOTIDE SEQUENCE [LARGE SCALE GENOMIC DNA]</scope>
    <source>
        <strain evidence="8">Wuxi-XJTLU</strain>
    </source>
</reference>
<feature type="domain" description="PPIase cyclophilin-type" evidence="7">
    <location>
        <begin position="2"/>
        <end position="32"/>
    </location>
</feature>
<dbReference type="InParanoid" id="A0A1V9X4I5"/>
<dbReference type="STRING" id="418985.A0A1V9X4I5"/>
<comment type="caution">
    <text evidence="8">The sequence shown here is derived from an EMBL/GenBank/DDBJ whole genome shotgun (WGS) entry which is preliminary data.</text>
</comment>
<dbReference type="InterPro" id="IPR002130">
    <property type="entry name" value="Cyclophilin-type_PPIase_dom"/>
</dbReference>
<keyword evidence="3" id="KW-0539">Nucleus</keyword>
<dbReference type="InterPro" id="IPR029000">
    <property type="entry name" value="Cyclophilin-like_dom_sf"/>
</dbReference>
<dbReference type="GO" id="GO:0003755">
    <property type="term" value="F:peptidyl-prolyl cis-trans isomerase activity"/>
    <property type="evidence" value="ECO:0007669"/>
    <property type="project" value="InterPro"/>
</dbReference>